<dbReference type="eggNOG" id="COG2151">
    <property type="taxonomic scope" value="Bacteria"/>
</dbReference>
<gene>
    <name evidence="2" type="ordered locus">Rcas_0663</name>
</gene>
<proteinExistence type="predicted"/>
<dbReference type="HOGENOM" id="CLU_091588_2_2_0"/>
<dbReference type="InterPro" id="IPR034904">
    <property type="entry name" value="FSCA_dom_sf"/>
</dbReference>
<protein>
    <recommendedName>
        <fullName evidence="1">MIP18 family-like domain-containing protein</fullName>
    </recommendedName>
</protein>
<dbReference type="PANTHER" id="PTHR42831:SF1">
    <property type="entry name" value="FE-S PROTEIN MATURATION AUXILIARY FACTOR YITW"/>
    <property type="match status" value="1"/>
</dbReference>
<dbReference type="Pfam" id="PF01883">
    <property type="entry name" value="FeS_assembly_P"/>
    <property type="match status" value="1"/>
</dbReference>
<sequence length="139" mass="16011">MVEAVTADSSATQFPVSVDDVMTVLRRCYDPCCQERQVSVVDMGLIEQVRVSGRQIDIDIVLTTGWCPFSLHLLQMMEEEVKRIQGVEAVNVQITWNVPWSPERLSATARERLRLPLEQLLPLREARLAREQQFRESDR</sequence>
<reference evidence="2 3" key="1">
    <citation type="submission" date="2007-08" db="EMBL/GenBank/DDBJ databases">
        <title>Complete sequence of Roseiflexus castenholzii DSM 13941.</title>
        <authorList>
            <consortium name="US DOE Joint Genome Institute"/>
            <person name="Copeland A."/>
            <person name="Lucas S."/>
            <person name="Lapidus A."/>
            <person name="Barry K."/>
            <person name="Glavina del Rio T."/>
            <person name="Dalin E."/>
            <person name="Tice H."/>
            <person name="Pitluck S."/>
            <person name="Thompson L.S."/>
            <person name="Brettin T."/>
            <person name="Bruce D."/>
            <person name="Detter J.C."/>
            <person name="Han C."/>
            <person name="Tapia R."/>
            <person name="Schmutz J."/>
            <person name="Larimer F."/>
            <person name="Land M."/>
            <person name="Hauser L."/>
            <person name="Kyrpides N."/>
            <person name="Mikhailova N."/>
            <person name="Bryant D.A."/>
            <person name="Hanada S."/>
            <person name="Tsukatani Y."/>
            <person name="Richardson P."/>
        </authorList>
    </citation>
    <scope>NUCLEOTIDE SEQUENCE [LARGE SCALE GENOMIC DNA]</scope>
    <source>
        <strain evidence="3">DSM 13941 / HLO8</strain>
    </source>
</reference>
<dbReference type="STRING" id="383372.Rcas_0663"/>
<organism evidence="2 3">
    <name type="scientific">Roseiflexus castenholzii (strain DSM 13941 / HLO8)</name>
    <dbReference type="NCBI Taxonomy" id="383372"/>
    <lineage>
        <taxon>Bacteria</taxon>
        <taxon>Bacillati</taxon>
        <taxon>Chloroflexota</taxon>
        <taxon>Chloroflexia</taxon>
        <taxon>Chloroflexales</taxon>
        <taxon>Roseiflexineae</taxon>
        <taxon>Roseiflexaceae</taxon>
        <taxon>Roseiflexus</taxon>
    </lineage>
</organism>
<dbReference type="AlphaFoldDB" id="A7NH40"/>
<dbReference type="Proteomes" id="UP000000263">
    <property type="component" value="Chromosome"/>
</dbReference>
<name>A7NH40_ROSCS</name>
<feature type="domain" description="MIP18 family-like" evidence="1">
    <location>
        <begin position="19"/>
        <end position="92"/>
    </location>
</feature>
<dbReference type="OrthoDB" id="9805360at2"/>
<dbReference type="KEGG" id="rca:Rcas_0663"/>
<dbReference type="Gene3D" id="3.30.300.130">
    <property type="entry name" value="Fe-S cluster assembly (FSCA)"/>
    <property type="match status" value="1"/>
</dbReference>
<keyword evidence="3" id="KW-1185">Reference proteome</keyword>
<dbReference type="SUPFAM" id="SSF117916">
    <property type="entry name" value="Fe-S cluster assembly (FSCA) domain-like"/>
    <property type="match status" value="1"/>
</dbReference>
<evidence type="ECO:0000313" key="2">
    <source>
        <dbReference type="EMBL" id="ABU56787.1"/>
    </source>
</evidence>
<accession>A7NH40</accession>
<evidence type="ECO:0000259" key="1">
    <source>
        <dbReference type="Pfam" id="PF01883"/>
    </source>
</evidence>
<dbReference type="PANTHER" id="PTHR42831">
    <property type="entry name" value="FE-S PROTEIN MATURATION AUXILIARY FACTOR YITW"/>
    <property type="match status" value="1"/>
</dbReference>
<evidence type="ECO:0000313" key="3">
    <source>
        <dbReference type="Proteomes" id="UP000000263"/>
    </source>
</evidence>
<dbReference type="InterPro" id="IPR052339">
    <property type="entry name" value="Fe-S_Maturation_MIP18"/>
</dbReference>
<dbReference type="RefSeq" id="WP_012119218.1">
    <property type="nucleotide sequence ID" value="NC_009767.1"/>
</dbReference>
<dbReference type="EMBL" id="CP000804">
    <property type="protein sequence ID" value="ABU56787.1"/>
    <property type="molecule type" value="Genomic_DNA"/>
</dbReference>
<dbReference type="InterPro" id="IPR002744">
    <property type="entry name" value="MIP18-like"/>
</dbReference>